<name>A0A553JV24_SHEHA</name>
<dbReference type="EMBL" id="VKGK01000001">
    <property type="protein sequence ID" value="TRY16317.1"/>
    <property type="molecule type" value="Genomic_DNA"/>
</dbReference>
<dbReference type="AlphaFoldDB" id="A0A553JV24"/>
<accession>A0A553JV24</accession>
<evidence type="ECO:0000313" key="2">
    <source>
        <dbReference type="Proteomes" id="UP000318126"/>
    </source>
</evidence>
<proteinExistence type="predicted"/>
<gene>
    <name evidence="1" type="ORF">FN961_01450</name>
</gene>
<organism evidence="1 2">
    <name type="scientific">Shewanella hanedai</name>
    <name type="common">Alteromonas hanedai</name>
    <dbReference type="NCBI Taxonomy" id="25"/>
    <lineage>
        <taxon>Bacteria</taxon>
        <taxon>Pseudomonadati</taxon>
        <taxon>Pseudomonadota</taxon>
        <taxon>Gammaproteobacteria</taxon>
        <taxon>Alteromonadales</taxon>
        <taxon>Shewanellaceae</taxon>
        <taxon>Shewanella</taxon>
    </lineage>
</organism>
<keyword evidence="2" id="KW-1185">Reference proteome</keyword>
<reference evidence="2" key="1">
    <citation type="submission" date="2019-07" db="EMBL/GenBank/DDBJ databases">
        <title>Shewanella sp. YLB-08 draft genomic sequence.</title>
        <authorList>
            <person name="Yu L."/>
        </authorList>
    </citation>
    <scope>NUCLEOTIDE SEQUENCE [LARGE SCALE GENOMIC DNA]</scope>
    <source>
        <strain evidence="2">JCM 20706</strain>
    </source>
</reference>
<protein>
    <submittedName>
        <fullName evidence="1">Uncharacterized protein</fullName>
    </submittedName>
</protein>
<dbReference type="Proteomes" id="UP000318126">
    <property type="component" value="Unassembled WGS sequence"/>
</dbReference>
<comment type="caution">
    <text evidence="1">The sequence shown here is derived from an EMBL/GenBank/DDBJ whole genome shotgun (WGS) entry which is preliminary data.</text>
</comment>
<dbReference type="RefSeq" id="WP_143562763.1">
    <property type="nucleotide sequence ID" value="NZ_BMPL01000001.1"/>
</dbReference>
<evidence type="ECO:0000313" key="1">
    <source>
        <dbReference type="EMBL" id="TRY16317.1"/>
    </source>
</evidence>
<sequence>MLKQKEALDLVKTDNLDVFHSELSEENHHFRLDFDEVFLLAIEHNSLNCLRFLAMDYACEVHHMHKVLPELLKLNEHLILEDFADSARSAYDYIGQNVDIQIIEHALNTDERLLFKRHFQHLKFNSDHELSSLLDILIKFKTPATLFSEFTELSADAIVSVTCYLDFINSSHLFDFDCWLSQDSRYKIFSSHKNILNNKDDVSWIKSWFNSIILLKNTDIIRNVILSLASKKIVYLDEILDYSFIERLLFIKKLNGPFTNLYSQSDLTYILMSKPFSDEETISILNSYFENNSDNNKISFFESLAISGSKTLESLVRLGEYTSWLLAIEHPYYTNDYSRFHEEVISLHLKYNENNSEIYRVFLNCIEIPEHKGLDLDEISQNLQEHEQNNFYIDNIFNFLSRTGICFSEEEFESRLIESGYNRHEVDARFNPHTMTSLN</sequence>